<dbReference type="GO" id="GO:0006730">
    <property type="term" value="P:one-carbon metabolic process"/>
    <property type="evidence" value="ECO:0007669"/>
    <property type="project" value="UniProtKB-KW"/>
</dbReference>
<dbReference type="eggNOG" id="KOG2525">
    <property type="taxonomic scope" value="Eukaryota"/>
</dbReference>
<dbReference type="InParanoid" id="S8FN82"/>
<dbReference type="PANTHER" id="PTHR11136:SF5">
    <property type="entry name" value="FOLYLPOLYGLUTAMATE SYNTHASE, MITOCHONDRIAL"/>
    <property type="match status" value="1"/>
</dbReference>
<keyword evidence="13 19" id="KW-0460">Magnesium</keyword>
<dbReference type="PROSITE" id="PS01011">
    <property type="entry name" value="FOLYLPOLYGLU_SYNT_1"/>
    <property type="match status" value="1"/>
</dbReference>
<comment type="cofactor">
    <cofactor evidence="17">
        <name>a monovalent cation</name>
        <dbReference type="ChEBI" id="CHEBI:60242"/>
    </cofactor>
    <text evidence="17">A monovalent cation.</text>
</comment>
<keyword evidence="21" id="KW-1185">Reference proteome</keyword>
<dbReference type="GO" id="GO:0046872">
    <property type="term" value="F:metal ion binding"/>
    <property type="evidence" value="ECO:0007669"/>
    <property type="project" value="UniProtKB-KW"/>
</dbReference>
<evidence type="ECO:0000256" key="8">
    <source>
        <dbReference type="ARBA" id="ARBA00022598"/>
    </source>
</evidence>
<dbReference type="NCBIfam" id="TIGR01499">
    <property type="entry name" value="folC"/>
    <property type="match status" value="1"/>
</dbReference>
<evidence type="ECO:0000256" key="9">
    <source>
        <dbReference type="ARBA" id="ARBA00022723"/>
    </source>
</evidence>
<evidence type="ECO:0000256" key="6">
    <source>
        <dbReference type="ARBA" id="ARBA00022490"/>
    </source>
</evidence>
<keyword evidence="9 19" id="KW-0479">Metal-binding</keyword>
<evidence type="ECO:0000256" key="4">
    <source>
        <dbReference type="ARBA" id="ARBA00005150"/>
    </source>
</evidence>
<proteinExistence type="inferred from homology"/>
<dbReference type="SUPFAM" id="SSF53623">
    <property type="entry name" value="MurD-like peptide ligases, catalytic domain"/>
    <property type="match status" value="1"/>
</dbReference>
<evidence type="ECO:0000256" key="18">
    <source>
        <dbReference type="PIRSR" id="PIRSR038895-1"/>
    </source>
</evidence>
<dbReference type="UniPathway" id="UPA00850"/>
<dbReference type="GO" id="GO:0005829">
    <property type="term" value="C:cytosol"/>
    <property type="evidence" value="ECO:0007669"/>
    <property type="project" value="TreeGrafter"/>
</dbReference>
<evidence type="ECO:0000256" key="13">
    <source>
        <dbReference type="ARBA" id="ARBA00022842"/>
    </source>
</evidence>
<evidence type="ECO:0000256" key="19">
    <source>
        <dbReference type="PIRSR" id="PIRSR038895-2"/>
    </source>
</evidence>
<evidence type="ECO:0000256" key="7">
    <source>
        <dbReference type="ARBA" id="ARBA00022563"/>
    </source>
</evidence>
<dbReference type="PROSITE" id="PS01012">
    <property type="entry name" value="FOLYLPOLYGLU_SYNT_2"/>
    <property type="match status" value="1"/>
</dbReference>
<evidence type="ECO:0000256" key="14">
    <source>
        <dbReference type="ARBA" id="ARBA00023128"/>
    </source>
</evidence>
<dbReference type="Gene3D" id="3.40.1190.10">
    <property type="entry name" value="Mur-like, catalytic domain"/>
    <property type="match status" value="1"/>
</dbReference>
<accession>S8FN82</accession>
<evidence type="ECO:0000256" key="11">
    <source>
        <dbReference type="ARBA" id="ARBA00022792"/>
    </source>
</evidence>
<keyword evidence="14" id="KW-0496">Mitochondrion</keyword>
<organism evidence="20 21">
    <name type="scientific">Fomitopsis schrenkii</name>
    <name type="common">Brown rot fungus</name>
    <dbReference type="NCBI Taxonomy" id="2126942"/>
    <lineage>
        <taxon>Eukaryota</taxon>
        <taxon>Fungi</taxon>
        <taxon>Dikarya</taxon>
        <taxon>Basidiomycota</taxon>
        <taxon>Agaricomycotina</taxon>
        <taxon>Agaricomycetes</taxon>
        <taxon>Polyporales</taxon>
        <taxon>Fomitopsis</taxon>
    </lineage>
</organism>
<keyword evidence="15" id="KW-0472">Membrane</keyword>
<dbReference type="PIRSF" id="PIRSF038895">
    <property type="entry name" value="FPGS"/>
    <property type="match status" value="1"/>
</dbReference>
<feature type="binding site" evidence="18">
    <location>
        <position position="327"/>
    </location>
    <ligand>
        <name>ATP</name>
        <dbReference type="ChEBI" id="CHEBI:30616"/>
    </ligand>
</feature>
<dbReference type="InterPro" id="IPR001645">
    <property type="entry name" value="Folylpolyglutamate_synth"/>
</dbReference>
<dbReference type="Gene3D" id="3.90.190.20">
    <property type="entry name" value="Mur ligase, C-terminal domain"/>
    <property type="match status" value="1"/>
</dbReference>
<comment type="subcellular location">
    <subcellularLocation>
        <location evidence="3">Cytoplasm</location>
    </subcellularLocation>
    <subcellularLocation>
        <location evidence="1">Mitochondrion inner membrane</location>
    </subcellularLocation>
    <subcellularLocation>
        <location evidence="2">Mitochondrion matrix</location>
    </subcellularLocation>
</comment>
<dbReference type="Proteomes" id="UP000015241">
    <property type="component" value="Unassembled WGS sequence"/>
</dbReference>
<name>S8FN82_FOMSC</name>
<keyword evidence="8 17" id="KW-0436">Ligase</keyword>
<dbReference type="FunCoup" id="S8FN82">
    <property type="interactions" value="433"/>
</dbReference>
<evidence type="ECO:0000256" key="17">
    <source>
        <dbReference type="PIRNR" id="PIRNR038895"/>
    </source>
</evidence>
<dbReference type="EMBL" id="KE504133">
    <property type="protein sequence ID" value="EPT02716.1"/>
    <property type="molecule type" value="Genomic_DNA"/>
</dbReference>
<dbReference type="FunFam" id="3.40.1190.10:FF:000009">
    <property type="entry name" value="Folylpolyglutamate synthase"/>
    <property type="match status" value="1"/>
</dbReference>
<evidence type="ECO:0000256" key="1">
    <source>
        <dbReference type="ARBA" id="ARBA00004273"/>
    </source>
</evidence>
<comment type="similarity">
    <text evidence="5 17">Belongs to the folylpolyglutamate synthase family.</text>
</comment>
<dbReference type="PANTHER" id="PTHR11136">
    <property type="entry name" value="FOLYLPOLYGLUTAMATE SYNTHASE-RELATED"/>
    <property type="match status" value="1"/>
</dbReference>
<evidence type="ECO:0000256" key="12">
    <source>
        <dbReference type="ARBA" id="ARBA00022840"/>
    </source>
</evidence>
<keyword evidence="12 18" id="KW-0067">ATP-binding</keyword>
<evidence type="ECO:0000256" key="10">
    <source>
        <dbReference type="ARBA" id="ARBA00022741"/>
    </source>
</evidence>
<evidence type="ECO:0000313" key="20">
    <source>
        <dbReference type="EMBL" id="EPT02716.1"/>
    </source>
</evidence>
<dbReference type="AlphaFoldDB" id="S8FN82"/>
<feature type="binding site" evidence="19">
    <location>
        <position position="168"/>
    </location>
    <ligand>
        <name>Mg(2+)</name>
        <dbReference type="ChEBI" id="CHEBI:18420"/>
        <label>1</label>
    </ligand>
</feature>
<reference evidence="20 21" key="1">
    <citation type="journal article" date="2012" name="Science">
        <title>The Paleozoic origin of enzymatic lignin decomposition reconstructed from 31 fungal genomes.</title>
        <authorList>
            <person name="Floudas D."/>
            <person name="Binder M."/>
            <person name="Riley R."/>
            <person name="Barry K."/>
            <person name="Blanchette R.A."/>
            <person name="Henrissat B."/>
            <person name="Martinez A.T."/>
            <person name="Otillar R."/>
            <person name="Spatafora J.W."/>
            <person name="Yadav J.S."/>
            <person name="Aerts A."/>
            <person name="Benoit I."/>
            <person name="Boyd A."/>
            <person name="Carlson A."/>
            <person name="Copeland A."/>
            <person name="Coutinho P.M."/>
            <person name="de Vries R.P."/>
            <person name="Ferreira P."/>
            <person name="Findley K."/>
            <person name="Foster B."/>
            <person name="Gaskell J."/>
            <person name="Glotzer D."/>
            <person name="Gorecki P."/>
            <person name="Heitman J."/>
            <person name="Hesse C."/>
            <person name="Hori C."/>
            <person name="Igarashi K."/>
            <person name="Jurgens J.A."/>
            <person name="Kallen N."/>
            <person name="Kersten P."/>
            <person name="Kohler A."/>
            <person name="Kuees U."/>
            <person name="Kumar T.K.A."/>
            <person name="Kuo A."/>
            <person name="LaButti K."/>
            <person name="Larrondo L.F."/>
            <person name="Lindquist E."/>
            <person name="Ling A."/>
            <person name="Lombard V."/>
            <person name="Lucas S."/>
            <person name="Lundell T."/>
            <person name="Martin R."/>
            <person name="McLaughlin D.J."/>
            <person name="Morgenstern I."/>
            <person name="Morin E."/>
            <person name="Murat C."/>
            <person name="Nagy L.G."/>
            <person name="Nolan M."/>
            <person name="Ohm R.A."/>
            <person name="Patyshakuliyeva A."/>
            <person name="Rokas A."/>
            <person name="Ruiz-Duenas F.J."/>
            <person name="Sabat G."/>
            <person name="Salamov A."/>
            <person name="Samejima M."/>
            <person name="Schmutz J."/>
            <person name="Slot J.C."/>
            <person name="St John F."/>
            <person name="Stenlid J."/>
            <person name="Sun H."/>
            <person name="Sun S."/>
            <person name="Syed K."/>
            <person name="Tsang A."/>
            <person name="Wiebenga A."/>
            <person name="Young D."/>
            <person name="Pisabarro A."/>
            <person name="Eastwood D.C."/>
            <person name="Martin F."/>
            <person name="Cullen D."/>
            <person name="Grigoriev I.V."/>
            <person name="Hibbett D.S."/>
        </authorList>
    </citation>
    <scope>NUCLEOTIDE SEQUENCE</scope>
    <source>
        <strain evidence="21">FP-58527</strain>
    </source>
</reference>
<dbReference type="GO" id="GO:0005759">
    <property type="term" value="C:mitochondrial matrix"/>
    <property type="evidence" value="ECO:0007669"/>
    <property type="project" value="UniProtKB-SubCell"/>
</dbReference>
<evidence type="ECO:0000313" key="21">
    <source>
        <dbReference type="Proteomes" id="UP000015241"/>
    </source>
</evidence>
<dbReference type="InterPro" id="IPR018109">
    <property type="entry name" value="Folylpolyglutamate_synth_CS"/>
</dbReference>
<dbReference type="SUPFAM" id="SSF53244">
    <property type="entry name" value="MurD-like peptide ligases, peptide-binding domain"/>
    <property type="match status" value="1"/>
</dbReference>
<evidence type="ECO:0000256" key="5">
    <source>
        <dbReference type="ARBA" id="ARBA00008276"/>
    </source>
</evidence>
<dbReference type="InterPro" id="IPR036615">
    <property type="entry name" value="Mur_ligase_C_dom_sf"/>
</dbReference>
<evidence type="ECO:0000256" key="3">
    <source>
        <dbReference type="ARBA" id="ARBA00004496"/>
    </source>
</evidence>
<gene>
    <name evidence="20" type="ORF">FOMPIDRAFT_1035681</name>
</gene>
<dbReference type="GO" id="GO:0005524">
    <property type="term" value="F:ATP binding"/>
    <property type="evidence" value="ECO:0007669"/>
    <property type="project" value="UniProtKB-KW"/>
</dbReference>
<comment type="pathway">
    <text evidence="4 17">Cofactor biosynthesis; tetrahydrofolylpolyglutamate biosynthesis.</text>
</comment>
<keyword evidence="7 17" id="KW-0554">One-carbon metabolism</keyword>
<comment type="function">
    <text evidence="17">Catalyzes conversion of folates to polyglutamate derivatives allowing concentration of folate compounds in the cell and the intracellular retention of these cofactors, which are important substrates for most of the folate-dependent enzymes that are involved in one-carbon transfer reactions involved in purine, pyrimidine and amino acid synthesis.</text>
</comment>
<dbReference type="GO" id="GO:0004326">
    <property type="term" value="F:tetrahydrofolylpolyglutamate synthase activity"/>
    <property type="evidence" value="ECO:0007669"/>
    <property type="project" value="UniProtKB-EC"/>
</dbReference>
<evidence type="ECO:0000256" key="2">
    <source>
        <dbReference type="ARBA" id="ARBA00004305"/>
    </source>
</evidence>
<sequence length="505" mass="55034">MDTRRTYSDAVDHLNSLQSNAATLQALRDGKSRMDALAIPEMVEYLGRIGYAAKDLNKLNVIHITGTKGKGSTSAFTDSIIRHAKPGWKVGLYTSPHLVAVRERIRINGAPLSEEEFSKFFFDVWDRLEQHDKRRLPETSKMPAYFRFVTLVAYHAFLSLGVDATILEVGVGGMYDSTNIVPKPVVTGVTALGIDHTAVLGKTIREIAYQKGGIYKEGVPALTVSQPEEGFEMLEQQAQDRKASEFVVVPSIPGLSDIKLGLAGAHQYQNAGLAVRLAKHFLHAKAGWALDDTLPPSFVEGLRNTRWPGRCQTVADPKHPRLTWFLDGAHTKESLECCMQWFASPDTALRPLAPPTKPFRVLIFNCTNGRSAHALLGTAVAKIAAQLELHGQGKAAGVFFDRVVFCTNVTYADGGFKGDLTSKAIPEKDLAQLTTQHELAAAWTALVPTFPSDHIHVLPSIQHAVNLVHDFRAADEQAQVDVLVSGSLHLVGGVIEVAGLSQVAL</sequence>
<feature type="binding site" evidence="18">
    <location>
        <position position="310"/>
    </location>
    <ligand>
        <name>ATP</name>
        <dbReference type="ChEBI" id="CHEBI:30616"/>
    </ligand>
</feature>
<keyword evidence="6" id="KW-0963">Cytoplasm</keyword>
<dbReference type="InterPro" id="IPR023600">
    <property type="entry name" value="Folylpolyglutamate_synth_euk"/>
</dbReference>
<evidence type="ECO:0000256" key="15">
    <source>
        <dbReference type="ARBA" id="ARBA00023136"/>
    </source>
</evidence>
<comment type="catalytic activity">
    <reaction evidence="16 17">
        <text>(6S)-5,6,7,8-tetrahydrofolyl-(gamma-L-Glu)(n) + L-glutamate + ATP = (6S)-5,6,7,8-tetrahydrofolyl-(gamma-L-Glu)(n+1) + ADP + phosphate + H(+)</text>
        <dbReference type="Rhea" id="RHEA:10580"/>
        <dbReference type="Rhea" id="RHEA-COMP:14738"/>
        <dbReference type="Rhea" id="RHEA-COMP:14740"/>
        <dbReference type="ChEBI" id="CHEBI:15378"/>
        <dbReference type="ChEBI" id="CHEBI:29985"/>
        <dbReference type="ChEBI" id="CHEBI:30616"/>
        <dbReference type="ChEBI" id="CHEBI:43474"/>
        <dbReference type="ChEBI" id="CHEBI:141005"/>
        <dbReference type="ChEBI" id="CHEBI:456216"/>
        <dbReference type="EC" id="6.3.2.17"/>
    </reaction>
</comment>
<keyword evidence="11" id="KW-0999">Mitochondrion inner membrane</keyword>
<protein>
    <recommendedName>
        <fullName evidence="17">Folylpolyglutamate synthase</fullName>
        <ecNumber evidence="17">6.3.2.17</ecNumber>
    </recommendedName>
    <alternativeName>
        <fullName evidence="17">Folylpoly-gamma-glutamate synthetase</fullName>
    </alternativeName>
    <alternativeName>
        <fullName evidence="17">Tetrahydrofolylpolyglutamate synthase</fullName>
    </alternativeName>
</protein>
<dbReference type="STRING" id="743788.S8FN82"/>
<dbReference type="EC" id="6.3.2.17" evidence="17"/>
<dbReference type="InterPro" id="IPR036565">
    <property type="entry name" value="Mur-like_cat_sf"/>
</dbReference>
<dbReference type="GO" id="GO:0005743">
    <property type="term" value="C:mitochondrial inner membrane"/>
    <property type="evidence" value="ECO:0007669"/>
    <property type="project" value="UniProtKB-SubCell"/>
</dbReference>
<feature type="binding site" evidence="19">
    <location>
        <position position="196"/>
    </location>
    <ligand>
        <name>Mg(2+)</name>
        <dbReference type="ChEBI" id="CHEBI:18420"/>
        <label>1</label>
    </ligand>
</feature>
<feature type="binding site" evidence="19">
    <location>
        <position position="95"/>
    </location>
    <ligand>
        <name>Mg(2+)</name>
        <dbReference type="ChEBI" id="CHEBI:18420"/>
        <label>1</label>
    </ligand>
</feature>
<evidence type="ECO:0000256" key="16">
    <source>
        <dbReference type="ARBA" id="ARBA00047493"/>
    </source>
</evidence>
<keyword evidence="10 18" id="KW-0547">Nucleotide-binding</keyword>
<dbReference type="OrthoDB" id="5212574at2759"/>
<dbReference type="HOGENOM" id="CLU_015869_0_1_1"/>